<comment type="caution">
    <text evidence="1">The sequence shown here is derived from an EMBL/GenBank/DDBJ whole genome shotgun (WGS) entry which is preliminary data.</text>
</comment>
<accession>A0AAD4VQA6</accession>
<gene>
    <name evidence="1" type="ORF">L3X38_027684</name>
</gene>
<evidence type="ECO:0000313" key="1">
    <source>
        <dbReference type="EMBL" id="KAI5328287.1"/>
    </source>
</evidence>
<proteinExistence type="predicted"/>
<protein>
    <submittedName>
        <fullName evidence="1">Uncharacterized protein</fullName>
    </submittedName>
</protein>
<keyword evidence="2" id="KW-1185">Reference proteome</keyword>
<name>A0AAD4VQA6_PRUDU</name>
<reference evidence="1 2" key="1">
    <citation type="journal article" date="2022" name="G3 (Bethesda)">
        <title>Whole-genome sequence and methylome profiling of the almond [Prunus dulcis (Mill.) D.A. Webb] cultivar 'Nonpareil'.</title>
        <authorList>
            <person name="D'Amico-Willman K.M."/>
            <person name="Ouma W.Z."/>
            <person name="Meulia T."/>
            <person name="Sideli G.M."/>
            <person name="Gradziel T.M."/>
            <person name="Fresnedo-Ramirez J."/>
        </authorList>
    </citation>
    <scope>NUCLEOTIDE SEQUENCE [LARGE SCALE GENOMIC DNA]</scope>
    <source>
        <strain evidence="1">Clone GOH B32 T37-40</strain>
    </source>
</reference>
<dbReference type="Proteomes" id="UP001054821">
    <property type="component" value="Chromosome 5"/>
</dbReference>
<sequence>MCKGKLHHSLSKSEVLLADEQLQLYLHVHCLWLLQLLRATPTLSFLAIHHLKHTSTLEIVRAPAANGSRIPLVVLKYFKNFLSMEFVTNTLN</sequence>
<evidence type="ECO:0000313" key="2">
    <source>
        <dbReference type="Proteomes" id="UP001054821"/>
    </source>
</evidence>
<dbReference type="EMBL" id="JAJFAZ020000005">
    <property type="protein sequence ID" value="KAI5328287.1"/>
    <property type="molecule type" value="Genomic_DNA"/>
</dbReference>
<organism evidence="1 2">
    <name type="scientific">Prunus dulcis</name>
    <name type="common">Almond</name>
    <name type="synonym">Amygdalus dulcis</name>
    <dbReference type="NCBI Taxonomy" id="3755"/>
    <lineage>
        <taxon>Eukaryota</taxon>
        <taxon>Viridiplantae</taxon>
        <taxon>Streptophyta</taxon>
        <taxon>Embryophyta</taxon>
        <taxon>Tracheophyta</taxon>
        <taxon>Spermatophyta</taxon>
        <taxon>Magnoliopsida</taxon>
        <taxon>eudicotyledons</taxon>
        <taxon>Gunneridae</taxon>
        <taxon>Pentapetalae</taxon>
        <taxon>rosids</taxon>
        <taxon>fabids</taxon>
        <taxon>Rosales</taxon>
        <taxon>Rosaceae</taxon>
        <taxon>Amygdaloideae</taxon>
        <taxon>Amygdaleae</taxon>
        <taxon>Prunus</taxon>
    </lineage>
</organism>
<dbReference type="AlphaFoldDB" id="A0AAD4VQA6"/>